<feature type="transmembrane region" description="Helical" evidence="10">
    <location>
        <begin position="155"/>
        <end position="178"/>
    </location>
</feature>
<dbReference type="PRINTS" id="PR00901">
    <property type="entry name" value="PHEROMONEBAR"/>
</dbReference>
<comment type="caution">
    <text evidence="11">The sequence shown here is derived from an EMBL/GenBank/DDBJ whole genome shotgun (WGS) entry which is preliminary data.</text>
</comment>
<evidence type="ECO:0000256" key="5">
    <source>
        <dbReference type="ARBA" id="ARBA00022989"/>
    </source>
</evidence>
<dbReference type="CDD" id="cd14966">
    <property type="entry name" value="7tmD_STE3"/>
    <property type="match status" value="1"/>
</dbReference>
<dbReference type="AlphaFoldDB" id="A0A9P6HKT2"/>
<comment type="subcellular location">
    <subcellularLocation>
        <location evidence="1">Membrane</location>
        <topology evidence="1">Multi-pass membrane protein</topology>
    </subcellularLocation>
</comment>
<evidence type="ECO:0000256" key="6">
    <source>
        <dbReference type="ARBA" id="ARBA00023040"/>
    </source>
</evidence>
<keyword evidence="7 10" id="KW-0472">Membrane</keyword>
<dbReference type="InterPro" id="IPR000481">
    <property type="entry name" value="GPCR_Pheromne_B_alpha_rcpt"/>
</dbReference>
<comment type="similarity">
    <text evidence="2">Belongs to the G-protein coupled receptor 4 family.</text>
</comment>
<dbReference type="GO" id="GO:0005886">
    <property type="term" value="C:plasma membrane"/>
    <property type="evidence" value="ECO:0007669"/>
    <property type="project" value="TreeGrafter"/>
</dbReference>
<accession>A0A9P6HKT2</accession>
<sequence length="338" mass="38066">MTGLLYPLFPVASFLAFVLVLLPLPWHLEAWNSGTCYYMMWTALACLNQFVNSVIWANDAIDRAPVFCDISTRITLAASAGIPAASMCIIRRLYNISKIQAVATTHAEKRRVVLVDTLICVLFPILCLPLAYVVQGHRFDVIQEVGCHASVVNTLLSYFLVTMWPILFGLISFVYCVLTMRSFLQRQAQFAEFLSSNKALSASRYFRLMALACIEIMCTIPISIVFTVLNLKAEPFEPWVSWEDTHSNFSRVVLIPSVIWRQTKLVEVSIECGRWSPLFCALLFFAFFGFAEESRKNYKYGVTALLTACRLGKKDDGSSSTKATISSKYVQLPLCCYP</sequence>
<dbReference type="EMBL" id="WIUZ02000003">
    <property type="protein sequence ID" value="KAF9789562.1"/>
    <property type="molecule type" value="Genomic_DNA"/>
</dbReference>
<reference evidence="11" key="2">
    <citation type="submission" date="2020-11" db="EMBL/GenBank/DDBJ databases">
        <authorList>
            <consortium name="DOE Joint Genome Institute"/>
            <person name="Kuo A."/>
            <person name="Miyauchi S."/>
            <person name="Kiss E."/>
            <person name="Drula E."/>
            <person name="Kohler A."/>
            <person name="Sanchez-Garcia M."/>
            <person name="Andreopoulos B."/>
            <person name="Barry K.W."/>
            <person name="Bonito G."/>
            <person name="Buee M."/>
            <person name="Carver A."/>
            <person name="Chen C."/>
            <person name="Cichocki N."/>
            <person name="Clum A."/>
            <person name="Culley D."/>
            <person name="Crous P.W."/>
            <person name="Fauchery L."/>
            <person name="Girlanda M."/>
            <person name="Hayes R."/>
            <person name="Keri Z."/>
            <person name="Labutti K."/>
            <person name="Lipzen A."/>
            <person name="Lombard V."/>
            <person name="Magnuson J."/>
            <person name="Maillard F."/>
            <person name="Morin E."/>
            <person name="Murat C."/>
            <person name="Nolan M."/>
            <person name="Ohm R."/>
            <person name="Pangilinan J."/>
            <person name="Pereira M."/>
            <person name="Perotto S."/>
            <person name="Peter M."/>
            <person name="Riley R."/>
            <person name="Sitrit Y."/>
            <person name="Stielow B."/>
            <person name="Szollosi G."/>
            <person name="Zifcakova L."/>
            <person name="Stursova M."/>
            <person name="Spatafora J.W."/>
            <person name="Tedersoo L."/>
            <person name="Vaario L.-M."/>
            <person name="Yamada A."/>
            <person name="Yan M."/>
            <person name="Wang P."/>
            <person name="Xu J."/>
            <person name="Bruns T."/>
            <person name="Baldrian P."/>
            <person name="Vilgalys R."/>
            <person name="Henrissat B."/>
            <person name="Grigoriev I.V."/>
            <person name="Hibbett D."/>
            <person name="Nagy L.G."/>
            <person name="Martin F.M."/>
        </authorList>
    </citation>
    <scope>NUCLEOTIDE SEQUENCE</scope>
    <source>
        <strain evidence="11">UH-Tt-Lm1</strain>
    </source>
</reference>
<evidence type="ECO:0000256" key="4">
    <source>
        <dbReference type="ARBA" id="ARBA00022692"/>
    </source>
</evidence>
<evidence type="ECO:0000256" key="1">
    <source>
        <dbReference type="ARBA" id="ARBA00004141"/>
    </source>
</evidence>
<feature type="transmembrane region" description="Helical" evidence="10">
    <location>
        <begin position="275"/>
        <end position="291"/>
    </location>
</feature>
<protein>
    <submittedName>
        <fullName evidence="11">Fungal pheromone STE3G-protein-coupled receptor</fullName>
    </submittedName>
</protein>
<keyword evidence="12" id="KW-1185">Reference proteome</keyword>
<feature type="transmembrane region" description="Helical" evidence="10">
    <location>
        <begin position="6"/>
        <end position="24"/>
    </location>
</feature>
<dbReference type="Pfam" id="PF02076">
    <property type="entry name" value="STE3"/>
    <property type="match status" value="1"/>
</dbReference>
<evidence type="ECO:0000313" key="12">
    <source>
        <dbReference type="Proteomes" id="UP000736335"/>
    </source>
</evidence>
<dbReference type="OrthoDB" id="2874149at2759"/>
<dbReference type="GO" id="GO:0000750">
    <property type="term" value="P:pheromone-dependent signal transduction involved in conjugation with cellular fusion"/>
    <property type="evidence" value="ECO:0007669"/>
    <property type="project" value="TreeGrafter"/>
</dbReference>
<evidence type="ECO:0000256" key="8">
    <source>
        <dbReference type="ARBA" id="ARBA00023170"/>
    </source>
</evidence>
<evidence type="ECO:0000256" key="7">
    <source>
        <dbReference type="ARBA" id="ARBA00023136"/>
    </source>
</evidence>
<dbReference type="InterPro" id="IPR001499">
    <property type="entry name" value="GPCR_STE3"/>
</dbReference>
<keyword evidence="6" id="KW-0297">G-protein coupled receptor</keyword>
<feature type="transmembrane region" description="Helical" evidence="10">
    <location>
        <begin position="111"/>
        <end position="135"/>
    </location>
</feature>
<evidence type="ECO:0000256" key="3">
    <source>
        <dbReference type="ARBA" id="ARBA00022507"/>
    </source>
</evidence>
<evidence type="ECO:0000256" key="9">
    <source>
        <dbReference type="ARBA" id="ARBA00023224"/>
    </source>
</evidence>
<keyword evidence="5 10" id="KW-1133">Transmembrane helix</keyword>
<keyword evidence="3" id="KW-0589">Pheromone response</keyword>
<keyword evidence="8 11" id="KW-0675">Receptor</keyword>
<evidence type="ECO:0000313" key="11">
    <source>
        <dbReference type="EMBL" id="KAF9789562.1"/>
    </source>
</evidence>
<dbReference type="Proteomes" id="UP000736335">
    <property type="component" value="Unassembled WGS sequence"/>
</dbReference>
<keyword evidence="4 10" id="KW-0812">Transmembrane</keyword>
<gene>
    <name evidence="11" type="ORF">BJ322DRAFT_1000917</name>
</gene>
<keyword evidence="9" id="KW-0807">Transducer</keyword>
<organism evidence="11 12">
    <name type="scientific">Thelephora terrestris</name>
    <dbReference type="NCBI Taxonomy" id="56493"/>
    <lineage>
        <taxon>Eukaryota</taxon>
        <taxon>Fungi</taxon>
        <taxon>Dikarya</taxon>
        <taxon>Basidiomycota</taxon>
        <taxon>Agaricomycotina</taxon>
        <taxon>Agaricomycetes</taxon>
        <taxon>Thelephorales</taxon>
        <taxon>Thelephoraceae</taxon>
        <taxon>Thelephora</taxon>
    </lineage>
</organism>
<dbReference type="PANTHER" id="PTHR28097:SF1">
    <property type="entry name" value="PHEROMONE A FACTOR RECEPTOR"/>
    <property type="match status" value="1"/>
</dbReference>
<evidence type="ECO:0000256" key="2">
    <source>
        <dbReference type="ARBA" id="ARBA00011085"/>
    </source>
</evidence>
<dbReference type="GO" id="GO:0004934">
    <property type="term" value="F:mating-type alpha-factor pheromone receptor activity"/>
    <property type="evidence" value="ECO:0007669"/>
    <property type="project" value="InterPro"/>
</dbReference>
<reference evidence="11" key="1">
    <citation type="journal article" date="2020" name="Nat. Commun.">
        <title>Large-scale genome sequencing of mycorrhizal fungi provides insights into the early evolution of symbiotic traits.</title>
        <authorList>
            <person name="Miyauchi S."/>
            <person name="Kiss E."/>
            <person name="Kuo A."/>
            <person name="Drula E."/>
            <person name="Kohler A."/>
            <person name="Sanchez-Garcia M."/>
            <person name="Morin E."/>
            <person name="Andreopoulos B."/>
            <person name="Barry K.W."/>
            <person name="Bonito G."/>
            <person name="Buee M."/>
            <person name="Carver A."/>
            <person name="Chen C."/>
            <person name="Cichocki N."/>
            <person name="Clum A."/>
            <person name="Culley D."/>
            <person name="Crous P.W."/>
            <person name="Fauchery L."/>
            <person name="Girlanda M."/>
            <person name="Hayes R.D."/>
            <person name="Keri Z."/>
            <person name="LaButti K."/>
            <person name="Lipzen A."/>
            <person name="Lombard V."/>
            <person name="Magnuson J."/>
            <person name="Maillard F."/>
            <person name="Murat C."/>
            <person name="Nolan M."/>
            <person name="Ohm R.A."/>
            <person name="Pangilinan J."/>
            <person name="Pereira M.F."/>
            <person name="Perotto S."/>
            <person name="Peter M."/>
            <person name="Pfister S."/>
            <person name="Riley R."/>
            <person name="Sitrit Y."/>
            <person name="Stielow J.B."/>
            <person name="Szollosi G."/>
            <person name="Zifcakova L."/>
            <person name="Stursova M."/>
            <person name="Spatafora J.W."/>
            <person name="Tedersoo L."/>
            <person name="Vaario L.M."/>
            <person name="Yamada A."/>
            <person name="Yan M."/>
            <person name="Wang P."/>
            <person name="Xu J."/>
            <person name="Bruns T."/>
            <person name="Baldrian P."/>
            <person name="Vilgalys R."/>
            <person name="Dunand C."/>
            <person name="Henrissat B."/>
            <person name="Grigoriev I.V."/>
            <person name="Hibbett D."/>
            <person name="Nagy L.G."/>
            <person name="Martin F.M."/>
        </authorList>
    </citation>
    <scope>NUCLEOTIDE SEQUENCE</scope>
    <source>
        <strain evidence="11">UH-Tt-Lm1</strain>
    </source>
</reference>
<feature type="transmembrane region" description="Helical" evidence="10">
    <location>
        <begin position="208"/>
        <end position="229"/>
    </location>
</feature>
<name>A0A9P6HKT2_9AGAM</name>
<feature type="transmembrane region" description="Helical" evidence="10">
    <location>
        <begin position="36"/>
        <end position="58"/>
    </location>
</feature>
<dbReference type="PRINTS" id="PR00899">
    <property type="entry name" value="GPCRSTE3"/>
</dbReference>
<proteinExistence type="inferred from homology"/>
<evidence type="ECO:0000256" key="10">
    <source>
        <dbReference type="SAM" id="Phobius"/>
    </source>
</evidence>
<dbReference type="PANTHER" id="PTHR28097">
    <property type="entry name" value="PHEROMONE A FACTOR RECEPTOR"/>
    <property type="match status" value="1"/>
</dbReference>